<reference evidence="1 2" key="1">
    <citation type="journal article" date="2021" name="Elife">
        <title>Chloroplast acquisition without the gene transfer in kleptoplastic sea slugs, Plakobranchus ocellatus.</title>
        <authorList>
            <person name="Maeda T."/>
            <person name="Takahashi S."/>
            <person name="Yoshida T."/>
            <person name="Shimamura S."/>
            <person name="Takaki Y."/>
            <person name="Nagai Y."/>
            <person name="Toyoda A."/>
            <person name="Suzuki Y."/>
            <person name="Arimoto A."/>
            <person name="Ishii H."/>
            <person name="Satoh N."/>
            <person name="Nishiyama T."/>
            <person name="Hasebe M."/>
            <person name="Maruyama T."/>
            <person name="Minagawa J."/>
            <person name="Obokata J."/>
            <person name="Shigenobu S."/>
        </authorList>
    </citation>
    <scope>NUCLEOTIDE SEQUENCE [LARGE SCALE GENOMIC DNA]</scope>
</reference>
<accession>A0AAV4DFK8</accession>
<keyword evidence="1" id="KW-0378">Hydrolase</keyword>
<keyword evidence="1" id="KW-0255">Endonuclease</keyword>
<keyword evidence="2" id="KW-1185">Reference proteome</keyword>
<sequence>MKTYYVWSLRFYGSECWTINKETERKTRSSGDVIYQKNDGDRNESNELVLKEANLEQSLIKTIRQRQLQFLGQICRHKDLEHLAITRKIEGNRSGGRQRITLIERLRSWAIGKGNNKF</sequence>
<name>A0AAV4DFK8_9GAST</name>
<dbReference type="GO" id="GO:0004519">
    <property type="term" value="F:endonuclease activity"/>
    <property type="evidence" value="ECO:0007669"/>
    <property type="project" value="UniProtKB-KW"/>
</dbReference>
<evidence type="ECO:0000313" key="2">
    <source>
        <dbReference type="Proteomes" id="UP000735302"/>
    </source>
</evidence>
<gene>
    <name evidence="1" type="ORF">PoB_006929200</name>
</gene>
<organism evidence="1 2">
    <name type="scientific">Plakobranchus ocellatus</name>
    <dbReference type="NCBI Taxonomy" id="259542"/>
    <lineage>
        <taxon>Eukaryota</taxon>
        <taxon>Metazoa</taxon>
        <taxon>Spiralia</taxon>
        <taxon>Lophotrochozoa</taxon>
        <taxon>Mollusca</taxon>
        <taxon>Gastropoda</taxon>
        <taxon>Heterobranchia</taxon>
        <taxon>Euthyneura</taxon>
        <taxon>Panpulmonata</taxon>
        <taxon>Sacoglossa</taxon>
        <taxon>Placobranchoidea</taxon>
        <taxon>Plakobranchidae</taxon>
        <taxon>Plakobranchus</taxon>
    </lineage>
</organism>
<comment type="caution">
    <text evidence="1">The sequence shown here is derived from an EMBL/GenBank/DDBJ whole genome shotgun (WGS) entry which is preliminary data.</text>
</comment>
<dbReference type="AlphaFoldDB" id="A0AAV4DFK8"/>
<dbReference type="EMBL" id="BLXT01007821">
    <property type="protein sequence ID" value="GFO42787.1"/>
    <property type="molecule type" value="Genomic_DNA"/>
</dbReference>
<proteinExistence type="predicted"/>
<protein>
    <submittedName>
        <fullName evidence="1">Endonuclease-reverse transcriptase</fullName>
    </submittedName>
</protein>
<dbReference type="Proteomes" id="UP000735302">
    <property type="component" value="Unassembled WGS sequence"/>
</dbReference>
<keyword evidence="1" id="KW-0540">Nuclease</keyword>
<evidence type="ECO:0000313" key="1">
    <source>
        <dbReference type="EMBL" id="GFO42787.1"/>
    </source>
</evidence>